<reference evidence="2" key="2">
    <citation type="submission" date="2021-03" db="UniProtKB">
        <authorList>
            <consortium name="EnsemblPlants"/>
        </authorList>
    </citation>
    <scope>IDENTIFICATION</scope>
</reference>
<accession>A0A803MFC6</accession>
<evidence type="ECO:0000313" key="2">
    <source>
        <dbReference type="EnsemblPlants" id="AUR62028344-RA:cds"/>
    </source>
</evidence>
<evidence type="ECO:0000259" key="1">
    <source>
        <dbReference type="Pfam" id="PF00646"/>
    </source>
</evidence>
<name>A0A803MFC6_CHEQI</name>
<organism evidence="2 3">
    <name type="scientific">Chenopodium quinoa</name>
    <name type="common">Quinoa</name>
    <dbReference type="NCBI Taxonomy" id="63459"/>
    <lineage>
        <taxon>Eukaryota</taxon>
        <taxon>Viridiplantae</taxon>
        <taxon>Streptophyta</taxon>
        <taxon>Embryophyta</taxon>
        <taxon>Tracheophyta</taxon>
        <taxon>Spermatophyta</taxon>
        <taxon>Magnoliopsida</taxon>
        <taxon>eudicotyledons</taxon>
        <taxon>Gunneridae</taxon>
        <taxon>Pentapetalae</taxon>
        <taxon>Caryophyllales</taxon>
        <taxon>Chenopodiaceae</taxon>
        <taxon>Chenopodioideae</taxon>
        <taxon>Atripliceae</taxon>
        <taxon>Chenopodium</taxon>
    </lineage>
</organism>
<dbReference type="Proteomes" id="UP000596660">
    <property type="component" value="Unplaced"/>
</dbReference>
<dbReference type="Gene3D" id="1.20.1280.50">
    <property type="match status" value="1"/>
</dbReference>
<dbReference type="Gene3D" id="3.80.10.10">
    <property type="entry name" value="Ribonuclease Inhibitor"/>
    <property type="match status" value="1"/>
</dbReference>
<dbReference type="PANTHER" id="PTHR38926">
    <property type="entry name" value="F-BOX DOMAIN CONTAINING PROTEIN, EXPRESSED"/>
    <property type="match status" value="1"/>
</dbReference>
<dbReference type="Pfam" id="PF13516">
    <property type="entry name" value="LRR_6"/>
    <property type="match status" value="1"/>
</dbReference>
<feature type="domain" description="F-box" evidence="1">
    <location>
        <begin position="16"/>
        <end position="57"/>
    </location>
</feature>
<sequence>MNIEDNPTELTHNSDWAELTHECLINILSRLPLEDRWKGPMLVCKPWMEACKDSSLNNSLDLEPYFESSTESTRWWSPEFQRKIDAILKFIVDSSDGCPKLEVLSIKSSQSVSDAAMTEVAKSCPMLKELDVSFCHEISHESLSSIGRNCPHLKVLKRNFMNLLDSSQHRGIVPNEYLNACPQDFDSEAAAIGKSMPKLEHLELKFSRLSGRGLAMISEGCLNLEYLDLNGCANLTSRDILNASSNLKNLKTILKPNFYIPRSVYHTERYGHWRLYDERFQTDIFRI</sequence>
<reference evidence="2" key="1">
    <citation type="journal article" date="2017" name="Nature">
        <title>The genome of Chenopodium quinoa.</title>
        <authorList>
            <person name="Jarvis D.E."/>
            <person name="Ho Y.S."/>
            <person name="Lightfoot D.J."/>
            <person name="Schmoeckel S.M."/>
            <person name="Li B."/>
            <person name="Borm T.J.A."/>
            <person name="Ohyanagi H."/>
            <person name="Mineta K."/>
            <person name="Michell C.T."/>
            <person name="Saber N."/>
            <person name="Kharbatia N.M."/>
            <person name="Rupper R.R."/>
            <person name="Sharp A.R."/>
            <person name="Dally N."/>
            <person name="Boughton B.A."/>
            <person name="Woo Y.H."/>
            <person name="Gao G."/>
            <person name="Schijlen E.G.W.M."/>
            <person name="Guo X."/>
            <person name="Momin A.A."/>
            <person name="Negrao S."/>
            <person name="Al-Babili S."/>
            <person name="Gehring C."/>
            <person name="Roessner U."/>
            <person name="Jung C."/>
            <person name="Murphy K."/>
            <person name="Arold S.T."/>
            <person name="Gojobori T."/>
            <person name="van der Linden C.G."/>
            <person name="van Loo E.N."/>
            <person name="Jellen E.N."/>
            <person name="Maughan P.J."/>
            <person name="Tester M."/>
        </authorList>
    </citation>
    <scope>NUCLEOTIDE SEQUENCE [LARGE SCALE GENOMIC DNA]</scope>
    <source>
        <strain evidence="2">cv. PI 614886</strain>
    </source>
</reference>
<dbReference type="SUPFAM" id="SSF81383">
    <property type="entry name" value="F-box domain"/>
    <property type="match status" value="1"/>
</dbReference>
<dbReference type="InterPro" id="IPR001611">
    <property type="entry name" value="Leu-rich_rpt"/>
</dbReference>
<dbReference type="OMA" id="METERSW"/>
<dbReference type="InterPro" id="IPR001810">
    <property type="entry name" value="F-box_dom"/>
</dbReference>
<dbReference type="Gramene" id="AUR62028344-RA">
    <property type="protein sequence ID" value="AUR62028344-RA:cds"/>
    <property type="gene ID" value="AUR62028344"/>
</dbReference>
<dbReference type="PANTHER" id="PTHR38926:SF5">
    <property type="entry name" value="F-BOX AND LEUCINE-RICH REPEAT PROTEIN 6"/>
    <property type="match status" value="1"/>
</dbReference>
<dbReference type="SUPFAM" id="SSF52047">
    <property type="entry name" value="RNI-like"/>
    <property type="match status" value="1"/>
</dbReference>
<dbReference type="InterPro" id="IPR032675">
    <property type="entry name" value="LRR_dom_sf"/>
</dbReference>
<dbReference type="Pfam" id="PF00646">
    <property type="entry name" value="F-box"/>
    <property type="match status" value="1"/>
</dbReference>
<dbReference type="InterPro" id="IPR006553">
    <property type="entry name" value="Leu-rich_rpt_Cys-con_subtyp"/>
</dbReference>
<proteinExistence type="predicted"/>
<dbReference type="InterPro" id="IPR036047">
    <property type="entry name" value="F-box-like_dom_sf"/>
</dbReference>
<keyword evidence="3" id="KW-1185">Reference proteome</keyword>
<dbReference type="AlphaFoldDB" id="A0A803MFC6"/>
<dbReference type="EnsemblPlants" id="AUR62028344-RA">
    <property type="protein sequence ID" value="AUR62028344-RA:cds"/>
    <property type="gene ID" value="AUR62028344"/>
</dbReference>
<protein>
    <recommendedName>
        <fullName evidence="1">F-box domain-containing protein</fullName>
    </recommendedName>
</protein>
<dbReference type="SMART" id="SM00367">
    <property type="entry name" value="LRR_CC"/>
    <property type="match status" value="4"/>
</dbReference>
<evidence type="ECO:0000313" key="3">
    <source>
        <dbReference type="Proteomes" id="UP000596660"/>
    </source>
</evidence>